<dbReference type="GO" id="GO:0016746">
    <property type="term" value="F:acyltransferase activity"/>
    <property type="evidence" value="ECO:0007669"/>
    <property type="project" value="UniProtKB-KW"/>
</dbReference>
<reference evidence="6" key="1">
    <citation type="submission" date="2018-05" db="EMBL/GenBank/DDBJ databases">
        <authorList>
            <person name="Li Y."/>
        </authorList>
    </citation>
    <scope>NUCLEOTIDE SEQUENCE [LARGE SCALE GENOMIC DNA]</scope>
    <source>
        <strain evidence="6">3d-2-2</strain>
    </source>
</reference>
<feature type="domain" description="Phosphate acetyl/butaryl transferase" evidence="4">
    <location>
        <begin position="88"/>
        <end position="300"/>
    </location>
</feature>
<dbReference type="NCBIfam" id="NF006045">
    <property type="entry name" value="PRK08190.1"/>
    <property type="match status" value="1"/>
</dbReference>
<evidence type="ECO:0000313" key="5">
    <source>
        <dbReference type="EMBL" id="PWF22201.1"/>
    </source>
</evidence>
<evidence type="ECO:0000259" key="4">
    <source>
        <dbReference type="Pfam" id="PF01515"/>
    </source>
</evidence>
<comment type="caution">
    <text evidence="5">The sequence shown here is derived from an EMBL/GenBank/DDBJ whole genome shotgun (WGS) entry which is preliminary data.</text>
</comment>
<dbReference type="EMBL" id="QETA01000005">
    <property type="protein sequence ID" value="PWF22201.1"/>
    <property type="molecule type" value="Genomic_DNA"/>
</dbReference>
<protein>
    <submittedName>
        <fullName evidence="5">Phosphate acetyltransferase</fullName>
    </submittedName>
</protein>
<proteinExistence type="inferred from homology"/>
<dbReference type="NCBIfam" id="NF008852">
    <property type="entry name" value="PRK11890.1"/>
    <property type="match status" value="1"/>
</dbReference>
<keyword evidence="6" id="KW-1185">Reference proteome</keyword>
<dbReference type="InterPro" id="IPR012147">
    <property type="entry name" value="P_Ac_Bu_trans"/>
</dbReference>
<dbReference type="PIRSF" id="PIRSF000428">
    <property type="entry name" value="P_Ac_trans"/>
    <property type="match status" value="1"/>
</dbReference>
<accession>A0A2V1JZX2</accession>
<gene>
    <name evidence="5" type="ORF">DD235_12535</name>
</gene>
<dbReference type="Pfam" id="PF01515">
    <property type="entry name" value="PTA_PTB"/>
    <property type="match status" value="1"/>
</dbReference>
<keyword evidence="3" id="KW-0012">Acyltransferase</keyword>
<dbReference type="Gene3D" id="3.40.718.10">
    <property type="entry name" value="Isopropylmalate Dehydrogenase"/>
    <property type="match status" value="1"/>
</dbReference>
<evidence type="ECO:0000256" key="3">
    <source>
        <dbReference type="ARBA" id="ARBA00023315"/>
    </source>
</evidence>
<dbReference type="InterPro" id="IPR002505">
    <property type="entry name" value="PTA_PTB"/>
</dbReference>
<evidence type="ECO:0000256" key="1">
    <source>
        <dbReference type="ARBA" id="ARBA00005656"/>
    </source>
</evidence>
<evidence type="ECO:0000313" key="6">
    <source>
        <dbReference type="Proteomes" id="UP000245212"/>
    </source>
</evidence>
<name>A0A2V1JZX2_9BURK</name>
<dbReference type="AlphaFoldDB" id="A0A2V1JZX2"/>
<dbReference type="Proteomes" id="UP000245212">
    <property type="component" value="Unassembled WGS sequence"/>
</dbReference>
<dbReference type="PANTHER" id="PTHR43356:SF2">
    <property type="entry name" value="PHOSPHATE ACETYLTRANSFERASE"/>
    <property type="match status" value="1"/>
</dbReference>
<organism evidence="5 6">
    <name type="scientific">Corticimicrobacter populi</name>
    <dbReference type="NCBI Taxonomy" id="2175229"/>
    <lineage>
        <taxon>Bacteria</taxon>
        <taxon>Pseudomonadati</taxon>
        <taxon>Pseudomonadota</taxon>
        <taxon>Betaproteobacteria</taxon>
        <taxon>Burkholderiales</taxon>
        <taxon>Alcaligenaceae</taxon>
        <taxon>Corticimicrobacter</taxon>
    </lineage>
</organism>
<dbReference type="InterPro" id="IPR050500">
    <property type="entry name" value="Phos_Acetyltrans/Butyryltrans"/>
</dbReference>
<sequence>MKAEHQSAATHGLGWLLEAARPLERIRAAFVHPCNEVSLTSAFEAREHGLVEPVLIGPRSKIEAVAEQFGHDLADIEIHDVEHSHAAAALAVQLAASQDVEALVKGSMHTDELMGAVVSSAGGLRTKRRISHCFVMQTPAYPRPFIITDAAINIAPAVEAKVHIVQNAIDLARVLGVEVPKVALLAAVETVHVSMQATLDAAILCKMADRGQITGGVLDGPLAFDNAVSFNAAAIKGIHSPVAGQADILVAPDLESGNMLAKQLEYMGDAASSGIVLGARVPIMLTSRADPADARLASCAIGVILAHHYRKHRP</sequence>
<evidence type="ECO:0000256" key="2">
    <source>
        <dbReference type="ARBA" id="ARBA00022679"/>
    </source>
</evidence>
<comment type="similarity">
    <text evidence="1">Belongs to the phosphate acetyltransferase and butyryltransferase family.</text>
</comment>
<dbReference type="SUPFAM" id="SSF53659">
    <property type="entry name" value="Isocitrate/Isopropylmalate dehydrogenase-like"/>
    <property type="match status" value="1"/>
</dbReference>
<keyword evidence="2 5" id="KW-0808">Transferase</keyword>
<dbReference type="PANTHER" id="PTHR43356">
    <property type="entry name" value="PHOSPHATE ACETYLTRANSFERASE"/>
    <property type="match status" value="1"/>
</dbReference>